<gene>
    <name evidence="2" type="ORF">V8G54_017161</name>
</gene>
<dbReference type="PANTHER" id="PTHR34197">
    <property type="entry name" value="OS04G0591300 PROTEIN"/>
    <property type="match status" value="1"/>
</dbReference>
<dbReference type="AlphaFoldDB" id="A0AAQ3S1V0"/>
<dbReference type="Proteomes" id="UP001374535">
    <property type="component" value="Chromosome 5"/>
</dbReference>
<evidence type="ECO:0000313" key="2">
    <source>
        <dbReference type="EMBL" id="WVZ12631.1"/>
    </source>
</evidence>
<accession>A0AAQ3S1V0</accession>
<reference evidence="2 3" key="1">
    <citation type="journal article" date="2023" name="Life. Sci Alliance">
        <title>Evolutionary insights into 3D genome organization and epigenetic landscape of Vigna mungo.</title>
        <authorList>
            <person name="Junaid A."/>
            <person name="Singh B."/>
            <person name="Bhatia S."/>
        </authorList>
    </citation>
    <scope>NUCLEOTIDE SEQUENCE [LARGE SCALE GENOMIC DNA]</scope>
    <source>
        <strain evidence="2">Urdbean</strain>
    </source>
</reference>
<evidence type="ECO:0000256" key="1">
    <source>
        <dbReference type="SAM" id="MobiDB-lite"/>
    </source>
</evidence>
<dbReference type="PANTHER" id="PTHR34197:SF3">
    <property type="entry name" value="DUF740 FAMILY PROTEIN"/>
    <property type="match status" value="1"/>
</dbReference>
<name>A0AAQ3S1V0_VIGMU</name>
<organism evidence="2 3">
    <name type="scientific">Vigna mungo</name>
    <name type="common">Black gram</name>
    <name type="synonym">Phaseolus mungo</name>
    <dbReference type="NCBI Taxonomy" id="3915"/>
    <lineage>
        <taxon>Eukaryota</taxon>
        <taxon>Viridiplantae</taxon>
        <taxon>Streptophyta</taxon>
        <taxon>Embryophyta</taxon>
        <taxon>Tracheophyta</taxon>
        <taxon>Spermatophyta</taxon>
        <taxon>Magnoliopsida</taxon>
        <taxon>eudicotyledons</taxon>
        <taxon>Gunneridae</taxon>
        <taxon>Pentapetalae</taxon>
        <taxon>rosids</taxon>
        <taxon>fabids</taxon>
        <taxon>Fabales</taxon>
        <taxon>Fabaceae</taxon>
        <taxon>Papilionoideae</taxon>
        <taxon>50 kb inversion clade</taxon>
        <taxon>NPAAA clade</taxon>
        <taxon>indigoferoid/millettioid clade</taxon>
        <taxon>Phaseoleae</taxon>
        <taxon>Vigna</taxon>
    </lineage>
</organism>
<proteinExistence type="predicted"/>
<keyword evidence="3" id="KW-1185">Reference proteome</keyword>
<feature type="region of interest" description="Disordered" evidence="1">
    <location>
        <begin position="216"/>
        <end position="238"/>
    </location>
</feature>
<dbReference type="EMBL" id="CP144696">
    <property type="protein sequence ID" value="WVZ12631.1"/>
    <property type="molecule type" value="Genomic_DNA"/>
</dbReference>
<evidence type="ECO:0000313" key="3">
    <source>
        <dbReference type="Proteomes" id="UP001374535"/>
    </source>
</evidence>
<sequence length="428" mass="46795">MKERNKGVEAYANDMDCYYYSTSELPCKKHPSSSSVGICAYCLKDRLVKLVCSDCGEQRLSSCSCSDEMTSHRNSCTVEVGSVGRVSFLIENEKNEKNETPVLQHLNPNKAKDKEEEVVVLRRSSSSCVEIKRHGGFWRIGKLFRKKKEKDCGRSVVGFDDRNEMWMVDQGGVSRSRSLCSFRGGGLFGSEDGGDSVLSGARSSISAARSSGVNGGLMLESGRRSGYSEAEPRRSGFDGERRDFLFDYESGNDLSLKGGGKKMDGDAGFYGANRRVFSLRESDFKGMDESSFIDLKLDYSAESKHEFSAAKMSNLGDAFSSFRGGNFMAHDGRGSYGGLNGGEDGGCNFFKWCPDVGSEDNGRYVKSEGKKETLVISEELDIFGHCCVAENVVEDVAAIPPAPMESAGVHLCAQAVFLVFAFVVARFT</sequence>
<protein>
    <submittedName>
        <fullName evidence="2">Uncharacterized protein</fullName>
    </submittedName>
</protein>